<protein>
    <submittedName>
        <fullName evidence="2">Chromosome segregation ATPase</fullName>
    </submittedName>
</protein>
<reference evidence="2 3" key="2">
    <citation type="journal article" date="2013" name="Genome Biol. Evol.">
        <title>Genome sequencing of Giardia lamblia genotypes A2 and B isolates (DH and GS) and comparative analysis with the genomes of genotypes A1 and E (WB and Pig).</title>
        <authorList>
            <person name="Adam R.D."/>
            <person name="Dahlstrom E.W."/>
            <person name="Martens C.A."/>
            <person name="Bruno D.P."/>
            <person name="Barbian K.D."/>
            <person name="Ricklefs S.M."/>
            <person name="Hernandez M.M."/>
            <person name="Narla N.P."/>
            <person name="Patel R.B."/>
            <person name="Porcella S.F."/>
            <person name="Nash T.E."/>
        </authorList>
    </citation>
    <scope>NUCLEOTIDE SEQUENCE [LARGE SCALE GENOMIC DNA]</scope>
    <source>
        <strain evidence="2 3">GS</strain>
    </source>
</reference>
<gene>
    <name evidence="2" type="ORF">GSB_152106</name>
</gene>
<dbReference type="VEuPathDB" id="GiardiaDB:QR46_3620"/>
<dbReference type="GO" id="GO:0000398">
    <property type="term" value="P:mRNA splicing, via spliceosome"/>
    <property type="evidence" value="ECO:0007669"/>
    <property type="project" value="InterPro"/>
</dbReference>
<dbReference type="InterPro" id="IPR005345">
    <property type="entry name" value="PHF5"/>
</dbReference>
<evidence type="ECO:0000313" key="2">
    <source>
        <dbReference type="EMBL" id="ESU42156.1"/>
    </source>
</evidence>
<dbReference type="Pfam" id="PF03660">
    <property type="entry name" value="PHF5"/>
    <property type="match status" value="1"/>
</dbReference>
<dbReference type="Proteomes" id="UP000018040">
    <property type="component" value="Unassembled WGS sequence"/>
</dbReference>
<reference evidence="3" key="1">
    <citation type="submission" date="2012-02" db="EMBL/GenBank/DDBJ databases">
        <title>Genome sequencing of Giardia lamblia Genotypes A2 and B isolates (DH and GS) and comparative analysis with the genomes of Genotypes A1 and E (WB and Pig).</title>
        <authorList>
            <person name="Adam R."/>
            <person name="Dahlstrom E."/>
            <person name="Martens C."/>
            <person name="Bruno D."/>
            <person name="Barbian K."/>
            <person name="Porcella S.F."/>
            <person name="Nash T."/>
        </authorList>
    </citation>
    <scope>NUCLEOTIDE SEQUENCE</scope>
    <source>
        <strain evidence="3">GS</strain>
    </source>
</reference>
<dbReference type="PANTHER" id="PTHR13120">
    <property type="entry name" value="PHD FINGER-LIKE DOMAIN-CONTAINING PROTEIN 5A"/>
    <property type="match status" value="1"/>
</dbReference>
<dbReference type="OrthoDB" id="10248186at2759"/>
<dbReference type="VEuPathDB" id="GiardiaDB:GL50803_0032531"/>
<comment type="similarity">
    <text evidence="1">Belongs to the PHF5 family.</text>
</comment>
<proteinExistence type="inferred from homology"/>
<comment type="caution">
    <text evidence="2">The sequence shown here is derived from an EMBL/GenBank/DDBJ whole genome shotgun (WGS) entry which is preliminary data.</text>
</comment>
<name>V6TTX9_GIAIN</name>
<accession>V6TTX9</accession>
<dbReference type="AlphaFoldDB" id="V6TTX9"/>
<organism evidence="2 3">
    <name type="scientific">Giardia intestinalis</name>
    <name type="common">Giardia lamblia</name>
    <dbReference type="NCBI Taxonomy" id="5741"/>
    <lineage>
        <taxon>Eukaryota</taxon>
        <taxon>Metamonada</taxon>
        <taxon>Diplomonadida</taxon>
        <taxon>Hexamitidae</taxon>
        <taxon>Giardiinae</taxon>
        <taxon>Giardia</taxon>
    </lineage>
</organism>
<sequence>MILSAPCLSSPSPITCTERKWYRIVTESQSRELMTSNNSQTGQANVPQVCRGYTGSFVGHVCSSCEGKCISCEASERDIAACRAAQICRICFQRPRRACVLCGMPGNSLAYYCERCVLLEKDRDGCPVHISE</sequence>
<dbReference type="VEuPathDB" id="GiardiaDB:DHA2_150091"/>
<evidence type="ECO:0000256" key="1">
    <source>
        <dbReference type="ARBA" id="ARBA00008626"/>
    </source>
</evidence>
<evidence type="ECO:0000313" key="3">
    <source>
        <dbReference type="Proteomes" id="UP000018040"/>
    </source>
</evidence>
<dbReference type="EMBL" id="AHHH01000094">
    <property type="protein sequence ID" value="ESU42156.1"/>
    <property type="molecule type" value="Genomic_DNA"/>
</dbReference>